<comment type="caution">
    <text evidence="2">The sequence shown here is derived from an EMBL/GenBank/DDBJ whole genome shotgun (WGS) entry which is preliminary data.</text>
</comment>
<evidence type="ECO:0000313" key="2">
    <source>
        <dbReference type="EMBL" id="MFC3895698.1"/>
    </source>
</evidence>
<dbReference type="Proteomes" id="UP001595690">
    <property type="component" value="Unassembled WGS sequence"/>
</dbReference>
<evidence type="ECO:0000259" key="1">
    <source>
        <dbReference type="PROSITE" id="PS51819"/>
    </source>
</evidence>
<proteinExistence type="predicted"/>
<keyword evidence="3" id="KW-1185">Reference proteome</keyword>
<protein>
    <submittedName>
        <fullName evidence="2">VOC family protein</fullName>
    </submittedName>
</protein>
<reference evidence="3" key="1">
    <citation type="journal article" date="2019" name="Int. J. Syst. Evol. Microbiol.">
        <title>The Global Catalogue of Microorganisms (GCM) 10K type strain sequencing project: providing services to taxonomists for standard genome sequencing and annotation.</title>
        <authorList>
            <consortium name="The Broad Institute Genomics Platform"/>
            <consortium name="The Broad Institute Genome Sequencing Center for Infectious Disease"/>
            <person name="Wu L."/>
            <person name="Ma J."/>
        </authorList>
    </citation>
    <scope>NUCLEOTIDE SEQUENCE [LARGE SCALE GENOMIC DNA]</scope>
    <source>
        <strain evidence="3">CGMCC 4.7405</strain>
    </source>
</reference>
<dbReference type="InterPro" id="IPR037523">
    <property type="entry name" value="VOC_core"/>
</dbReference>
<dbReference type="InterPro" id="IPR052164">
    <property type="entry name" value="Anthracycline_SecMetBiosynth"/>
</dbReference>
<dbReference type="RefSeq" id="WP_382377231.1">
    <property type="nucleotide sequence ID" value="NZ_JBHRZI010000026.1"/>
</dbReference>
<evidence type="ECO:0000313" key="3">
    <source>
        <dbReference type="Proteomes" id="UP001595690"/>
    </source>
</evidence>
<dbReference type="PANTHER" id="PTHR33993">
    <property type="entry name" value="GLYOXALASE-RELATED"/>
    <property type="match status" value="1"/>
</dbReference>
<sequence length="120" mass="12875">MAIQPIIVTPDLERVQAFYEQVLGATEVSRYPDDGPVFFKMLKVGDGELGLVAEDPGEPGQPRIVLSIGVPDVDALLPLVEPAGGRVRGPSNDMPWGQRVAHVFDPDGNPVNLTQELCGD</sequence>
<name>A0ABV8C114_9PSEU</name>
<dbReference type="Gene3D" id="3.10.180.10">
    <property type="entry name" value="2,3-Dihydroxybiphenyl 1,2-Dioxygenase, domain 1"/>
    <property type="match status" value="1"/>
</dbReference>
<dbReference type="InterPro" id="IPR029068">
    <property type="entry name" value="Glyas_Bleomycin-R_OHBP_Dase"/>
</dbReference>
<organism evidence="2 3">
    <name type="scientific">Lentzea rhizosphaerae</name>
    <dbReference type="NCBI Taxonomy" id="2041025"/>
    <lineage>
        <taxon>Bacteria</taxon>
        <taxon>Bacillati</taxon>
        <taxon>Actinomycetota</taxon>
        <taxon>Actinomycetes</taxon>
        <taxon>Pseudonocardiales</taxon>
        <taxon>Pseudonocardiaceae</taxon>
        <taxon>Lentzea</taxon>
    </lineage>
</organism>
<dbReference type="InterPro" id="IPR004360">
    <property type="entry name" value="Glyas_Fos-R_dOase_dom"/>
</dbReference>
<feature type="domain" description="VOC" evidence="1">
    <location>
        <begin position="1"/>
        <end position="116"/>
    </location>
</feature>
<dbReference type="EMBL" id="JBHRZI010000026">
    <property type="protein sequence ID" value="MFC3895698.1"/>
    <property type="molecule type" value="Genomic_DNA"/>
</dbReference>
<dbReference type="Pfam" id="PF00903">
    <property type="entry name" value="Glyoxalase"/>
    <property type="match status" value="1"/>
</dbReference>
<dbReference type="PROSITE" id="PS51819">
    <property type="entry name" value="VOC"/>
    <property type="match status" value="1"/>
</dbReference>
<dbReference type="SUPFAM" id="SSF54593">
    <property type="entry name" value="Glyoxalase/Bleomycin resistance protein/Dihydroxybiphenyl dioxygenase"/>
    <property type="match status" value="1"/>
</dbReference>
<gene>
    <name evidence="2" type="ORF">ACFOWZ_29835</name>
</gene>
<accession>A0ABV8C114</accession>